<reference evidence="1" key="1">
    <citation type="submission" date="2021-01" db="EMBL/GenBank/DDBJ databases">
        <title>Whole genome shotgun sequence of Planobispora takensis NBRC 109077.</title>
        <authorList>
            <person name="Komaki H."/>
            <person name="Tamura T."/>
        </authorList>
    </citation>
    <scope>NUCLEOTIDE SEQUENCE</scope>
    <source>
        <strain evidence="1">NBRC 109077</strain>
    </source>
</reference>
<proteinExistence type="predicted"/>
<protein>
    <submittedName>
        <fullName evidence="1">Uncharacterized protein</fullName>
    </submittedName>
</protein>
<comment type="caution">
    <text evidence="1">The sequence shown here is derived from an EMBL/GenBank/DDBJ whole genome shotgun (WGS) entry which is preliminary data.</text>
</comment>
<dbReference type="Proteomes" id="UP000634476">
    <property type="component" value="Unassembled WGS sequence"/>
</dbReference>
<evidence type="ECO:0000313" key="1">
    <source>
        <dbReference type="EMBL" id="GIH98835.1"/>
    </source>
</evidence>
<sequence length="280" mass="31110">MIDIIGRWRAFEKTLRDRELAWGLHFAPEQLRYARSAEHPRGAGVDHLLPADYRAFVSEVGYPVIGFGYYDRDGISFLPPEAMARLSVDLPDPEDAWPEPADDRPTLCRHAFFAGYDLSGIEGYSFGPAAGGGEPVVWLVERGMPQEEIGTFTEWLDREISRLHAYVTAFETDEIAALREKNGGEGDPHRLLDYSLGGSYDQAPYTAQDLDLAWVESQEGSPYSYGLIDGTGAWRIPLGKRFRSVLPFRDGAAEVILNAQTTSYAGPWITIRPDGSPTGH</sequence>
<name>A0A8J3SSN0_9ACTN</name>
<dbReference type="RefSeq" id="WP_203873298.1">
    <property type="nucleotide sequence ID" value="NZ_BOOK01000004.1"/>
</dbReference>
<dbReference type="EMBL" id="BOOK01000004">
    <property type="protein sequence ID" value="GIH98835.1"/>
    <property type="molecule type" value="Genomic_DNA"/>
</dbReference>
<organism evidence="1 2">
    <name type="scientific">Planobispora takensis</name>
    <dbReference type="NCBI Taxonomy" id="1367882"/>
    <lineage>
        <taxon>Bacteria</taxon>
        <taxon>Bacillati</taxon>
        <taxon>Actinomycetota</taxon>
        <taxon>Actinomycetes</taxon>
        <taxon>Streptosporangiales</taxon>
        <taxon>Streptosporangiaceae</taxon>
        <taxon>Planobispora</taxon>
    </lineage>
</organism>
<accession>A0A8J3SSN0</accession>
<evidence type="ECO:0000313" key="2">
    <source>
        <dbReference type="Proteomes" id="UP000634476"/>
    </source>
</evidence>
<dbReference type="AlphaFoldDB" id="A0A8J3SSN0"/>
<keyword evidence="2" id="KW-1185">Reference proteome</keyword>
<gene>
    <name evidence="1" type="ORF">Pta02_08440</name>
</gene>